<keyword evidence="1" id="KW-0175">Coiled coil</keyword>
<evidence type="ECO:0000313" key="3">
    <source>
        <dbReference type="Proteomes" id="UP000789901"/>
    </source>
</evidence>
<feature type="coiled-coil region" evidence="1">
    <location>
        <begin position="1"/>
        <end position="42"/>
    </location>
</feature>
<proteinExistence type="predicted"/>
<name>A0ABN7WVC5_GIGMA</name>
<comment type="caution">
    <text evidence="2">The sequence shown here is derived from an EMBL/GenBank/DDBJ whole genome shotgun (WGS) entry which is preliminary data.</text>
</comment>
<accession>A0ABN7WVC5</accession>
<feature type="non-terminal residue" evidence="2">
    <location>
        <position position="438"/>
    </location>
</feature>
<keyword evidence="3" id="KW-1185">Reference proteome</keyword>
<dbReference type="Proteomes" id="UP000789901">
    <property type="component" value="Unassembled WGS sequence"/>
</dbReference>
<dbReference type="EMBL" id="CAJVQB010062603">
    <property type="protein sequence ID" value="CAG8840336.1"/>
    <property type="molecule type" value="Genomic_DNA"/>
</dbReference>
<feature type="non-terminal residue" evidence="2">
    <location>
        <position position="1"/>
    </location>
</feature>
<protein>
    <submittedName>
        <fullName evidence="2">22239_t:CDS:1</fullName>
    </submittedName>
</protein>
<gene>
    <name evidence="2" type="ORF">GMARGA_LOCUS34864</name>
</gene>
<reference evidence="2 3" key="1">
    <citation type="submission" date="2021-06" db="EMBL/GenBank/DDBJ databases">
        <authorList>
            <person name="Kallberg Y."/>
            <person name="Tangrot J."/>
            <person name="Rosling A."/>
        </authorList>
    </citation>
    <scope>NUCLEOTIDE SEQUENCE [LARGE SCALE GENOMIC DNA]</scope>
    <source>
        <strain evidence="2 3">120-4 pot B 10/14</strain>
    </source>
</reference>
<organism evidence="2 3">
    <name type="scientific">Gigaspora margarita</name>
    <dbReference type="NCBI Taxonomy" id="4874"/>
    <lineage>
        <taxon>Eukaryota</taxon>
        <taxon>Fungi</taxon>
        <taxon>Fungi incertae sedis</taxon>
        <taxon>Mucoromycota</taxon>
        <taxon>Glomeromycotina</taxon>
        <taxon>Glomeromycetes</taxon>
        <taxon>Diversisporales</taxon>
        <taxon>Gigasporaceae</taxon>
        <taxon>Gigaspora</taxon>
    </lineage>
</organism>
<sequence length="438" mass="49683">IPELRKKFAEVEAENEKLRQDMKEYEIRFAKLEQNDKEKTNLIAKLDDDIKGIKQDQIVAVSLEAESKHKLANSRQIFDSASESQVTSPSIRTHSDKEISIRCETNDSIISTIPVIPDISNSNIYQPIHTEPKLLEDKEMDDFLDSTYKEKVSKEIIQNVKEKLRENHEKSHDQISVILNHRKYDQIQDTSASDIKSALVKSSELILIDSEQNVESEDSLDKPLTNQIVEQELRQQISMPIRDNSSGILNEDAMRDIDIFTNDLSPVSAQTIVCIFRKAIRSTQDTILYWYHFAIKYDKRIDEFSVNNKVANSKSNSNTSASAKLLDTKVSESATFPISPTHISNYLGSDGVTSTPTKSQVSDSKAKKVSLETQISISNKTQSPIPSTNPNKIYQPEVGLRQYAIEHGMDPEKFSVITEAERNRWAMGCFPADLERDI</sequence>
<evidence type="ECO:0000256" key="1">
    <source>
        <dbReference type="SAM" id="Coils"/>
    </source>
</evidence>
<evidence type="ECO:0000313" key="2">
    <source>
        <dbReference type="EMBL" id="CAG8840336.1"/>
    </source>
</evidence>